<evidence type="ECO:0000256" key="1">
    <source>
        <dbReference type="SAM" id="Phobius"/>
    </source>
</evidence>
<name>A0AAQ0RRQ1_9BACE</name>
<evidence type="ECO:0000313" key="3">
    <source>
        <dbReference type="Proteomes" id="UP000284772"/>
    </source>
</evidence>
<feature type="transmembrane region" description="Helical" evidence="1">
    <location>
        <begin position="30"/>
        <end position="62"/>
    </location>
</feature>
<dbReference type="EMBL" id="QRWT01000030">
    <property type="protein sequence ID" value="RGT47302.1"/>
    <property type="molecule type" value="Genomic_DNA"/>
</dbReference>
<sequence length="67" mass="7681">MEVLTCKADILFNYLLIINSKLQSMGNIKAFLTLATIIFVPLILAPQYFIAIFIVILVCLAFRQRKF</sequence>
<proteinExistence type="predicted"/>
<protein>
    <submittedName>
        <fullName evidence="2">Uncharacterized protein</fullName>
    </submittedName>
</protein>
<keyword evidence="1" id="KW-1133">Transmembrane helix</keyword>
<reference evidence="2 3" key="1">
    <citation type="submission" date="2018-08" db="EMBL/GenBank/DDBJ databases">
        <title>A genome reference for cultivated species of the human gut microbiota.</title>
        <authorList>
            <person name="Zou Y."/>
            <person name="Xue W."/>
            <person name="Luo G."/>
        </authorList>
    </citation>
    <scope>NUCLEOTIDE SEQUENCE [LARGE SCALE GENOMIC DNA]</scope>
    <source>
        <strain evidence="2 3">AF19-10AC</strain>
    </source>
</reference>
<evidence type="ECO:0000313" key="2">
    <source>
        <dbReference type="EMBL" id="RGT47302.1"/>
    </source>
</evidence>
<keyword evidence="1" id="KW-0812">Transmembrane</keyword>
<gene>
    <name evidence="2" type="ORF">DWX27_19450</name>
</gene>
<dbReference type="Proteomes" id="UP000284772">
    <property type="component" value="Unassembled WGS sequence"/>
</dbReference>
<comment type="caution">
    <text evidence="2">The sequence shown here is derived from an EMBL/GenBank/DDBJ whole genome shotgun (WGS) entry which is preliminary data.</text>
</comment>
<keyword evidence="1" id="KW-0472">Membrane</keyword>
<dbReference type="AlphaFoldDB" id="A0AAQ0RRQ1"/>
<organism evidence="2 3">
    <name type="scientific">Bacteroides intestinalis</name>
    <dbReference type="NCBI Taxonomy" id="329854"/>
    <lineage>
        <taxon>Bacteria</taxon>
        <taxon>Pseudomonadati</taxon>
        <taxon>Bacteroidota</taxon>
        <taxon>Bacteroidia</taxon>
        <taxon>Bacteroidales</taxon>
        <taxon>Bacteroidaceae</taxon>
        <taxon>Bacteroides</taxon>
    </lineage>
</organism>
<accession>A0AAQ0RRQ1</accession>